<dbReference type="Proteomes" id="UP000175707">
    <property type="component" value="Unassembled WGS sequence"/>
</dbReference>
<accession>A0A1E7YZ62</accession>
<protein>
    <submittedName>
        <fullName evidence="1">Uncharacterized protein</fullName>
    </submittedName>
</protein>
<name>A0A1E7YZ62_9PROT</name>
<reference evidence="1 2" key="1">
    <citation type="submission" date="2016-06" db="EMBL/GenBank/DDBJ databases">
        <title>Gene turnover analysis identifies the evolutionary adaptation of the extremophile Acidithiobacillus caldus.</title>
        <authorList>
            <person name="Zhang X."/>
        </authorList>
    </citation>
    <scope>NUCLEOTIDE SEQUENCE [LARGE SCALE GENOMIC DNA]</scope>
    <source>
        <strain evidence="1 2">S1</strain>
    </source>
</reference>
<organism evidence="1 2">
    <name type="scientific">Acidithiobacillus caldus</name>
    <dbReference type="NCBI Taxonomy" id="33059"/>
    <lineage>
        <taxon>Bacteria</taxon>
        <taxon>Pseudomonadati</taxon>
        <taxon>Pseudomonadota</taxon>
        <taxon>Acidithiobacillia</taxon>
        <taxon>Acidithiobacillales</taxon>
        <taxon>Acidithiobacillaceae</taxon>
        <taxon>Acidithiobacillus</taxon>
    </lineage>
</organism>
<comment type="caution">
    <text evidence="1">The sequence shown here is derived from an EMBL/GenBank/DDBJ whole genome shotgun (WGS) entry which is preliminary data.</text>
</comment>
<dbReference type="EMBL" id="LZYH01000356">
    <property type="protein sequence ID" value="OFC61628.1"/>
    <property type="molecule type" value="Genomic_DNA"/>
</dbReference>
<evidence type="ECO:0000313" key="2">
    <source>
        <dbReference type="Proteomes" id="UP000175707"/>
    </source>
</evidence>
<gene>
    <name evidence="1" type="ORF">BAE30_04330</name>
</gene>
<proteinExistence type="predicted"/>
<sequence length="72" mass="8037">MEVGITVYDRNGVEHQIIIEMPGGSYIPSVGDGLIFNGIVCTIEKRDFQVVGREKLYAWSLVAKENEEVHEG</sequence>
<evidence type="ECO:0000313" key="1">
    <source>
        <dbReference type="EMBL" id="OFC61628.1"/>
    </source>
</evidence>
<dbReference type="AlphaFoldDB" id="A0A1E7YZ62"/>